<keyword evidence="3" id="KW-1185">Reference proteome</keyword>
<dbReference type="OrthoDB" id="388967at2"/>
<sequence length="381" mass="40574">MKKLLSLLGAMGMVATSSSVTVACNKDSKTDLSALSTKALGDISGSGDLPVAADLVKAINKVNSNYGLSNSDVELDGAATTEKATLKAKSTSTKFTGKVVVTYKYTKATTDTKKDLSEAVKTKELGEWEGVGSLPTIDEVVEQVNLKNEGLNLSKADVQMAKISDDKDLTKGAKLTALSDSAGFSGSVEVTYTYTQTKKTSIGTVADQNVKVFDKAASFDVTISNPTSDGALTAQEASSSGMLSEIKVEKKEAGKWTVKYDVIAGKANEKDNGEAKESFPTVINLAYGNLTKKVNVIVVKNDLNLLIPFGTYTFSWVDDKPTATELANYWNSQHQDQKISESDFDLTNNSGDKENGVGATVKAKKESKLLYGTTTIQIKNS</sequence>
<dbReference type="EMBL" id="CP046276">
    <property type="protein sequence ID" value="QGS51424.1"/>
    <property type="molecule type" value="Genomic_DNA"/>
</dbReference>
<dbReference type="Proteomes" id="UP000424468">
    <property type="component" value="Chromosome"/>
</dbReference>
<dbReference type="PROSITE" id="PS51257">
    <property type="entry name" value="PROKAR_LIPOPROTEIN"/>
    <property type="match status" value="1"/>
</dbReference>
<name>A0A6I6CBS0_9MOLU</name>
<evidence type="ECO:0000313" key="2">
    <source>
        <dbReference type="EMBL" id="QGS51424.1"/>
    </source>
</evidence>
<reference evidence="2 3" key="1">
    <citation type="submission" date="2019-11" db="EMBL/GenBank/DDBJ databases">
        <title>Complete genome sequence of Spiroplasma tabanidicola TAUS-1 (DSM 22603).</title>
        <authorList>
            <person name="Huang C.-T."/>
            <person name="Lin Y.-C."/>
            <person name="Kuo C.-H."/>
        </authorList>
    </citation>
    <scope>NUCLEOTIDE SEQUENCE [LARGE SCALE GENOMIC DNA]</scope>
    <source>
        <strain evidence="2 3">TAUS-1</strain>
    </source>
</reference>
<organism evidence="2 3">
    <name type="scientific">Spiroplasma tabanidicola</name>
    <dbReference type="NCBI Taxonomy" id="324079"/>
    <lineage>
        <taxon>Bacteria</taxon>
        <taxon>Bacillati</taxon>
        <taxon>Mycoplasmatota</taxon>
        <taxon>Mollicutes</taxon>
        <taxon>Entomoplasmatales</taxon>
        <taxon>Spiroplasmataceae</taxon>
        <taxon>Spiroplasma</taxon>
    </lineage>
</organism>
<feature type="signal peptide" evidence="1">
    <location>
        <begin position="1"/>
        <end position="22"/>
    </location>
</feature>
<dbReference type="InterPro" id="IPR054816">
    <property type="entry name" value="Lipoprotein_mollicutes-type_CS"/>
</dbReference>
<evidence type="ECO:0008006" key="4">
    <source>
        <dbReference type="Google" id="ProtNLM"/>
    </source>
</evidence>
<gene>
    <name evidence="2" type="ORF">STABA_v1c00570</name>
</gene>
<dbReference type="NCBIfam" id="NF038029">
    <property type="entry name" value="LP_plasma"/>
    <property type="match status" value="1"/>
</dbReference>
<protein>
    <recommendedName>
        <fullName evidence="4">Lipoprotein</fullName>
    </recommendedName>
</protein>
<dbReference type="AlphaFoldDB" id="A0A6I6CBS0"/>
<keyword evidence="1" id="KW-0732">Signal</keyword>
<accession>A0A6I6CBS0</accession>
<evidence type="ECO:0000313" key="3">
    <source>
        <dbReference type="Proteomes" id="UP000424468"/>
    </source>
</evidence>
<feature type="chain" id="PRO_5026325088" description="Lipoprotein" evidence="1">
    <location>
        <begin position="23"/>
        <end position="381"/>
    </location>
</feature>
<proteinExistence type="predicted"/>
<dbReference type="RefSeq" id="WP_156005367.1">
    <property type="nucleotide sequence ID" value="NZ_CP046276.1"/>
</dbReference>
<evidence type="ECO:0000256" key="1">
    <source>
        <dbReference type="SAM" id="SignalP"/>
    </source>
</evidence>
<dbReference type="NCBIfam" id="NF045726">
    <property type="entry name" value="XXplasma_LP"/>
    <property type="match status" value="1"/>
</dbReference>
<dbReference type="KEGG" id="stab:STABA_v1c00570"/>